<sequence>MNVSRQSDRVRLWEPDPALPAGALPVFGELHAAARRRAAAHVVLPLPFVVGGVALLFGRFGIAAPLFLVVFFGVLLFTTVAVLTTLRRAVPFLRARFEPVVPDELLVAGRRVGVRLPDGRWLHAKLPAPLRVQLAGERRLWLLRLGDRAMVMLPGTGVLGAARIADHPLPGARPLPAESRVPTPPRHDPVLTAYRRHIAHLMWYSAAVYGVTAALAAWAAADLPDERALVAAKGGAVFLAGFIGLFALVVAGRAIQFRAPVPAGSWTELTVVVDRPIGINRYGLVRIQGRAVLPDGRTIGFRMRNVAVAFALATTGTGQLWIAGAPRPGKFAIAGIPGHAVMGMARLG</sequence>
<protein>
    <submittedName>
        <fullName evidence="2">Uncharacterized protein</fullName>
    </submittedName>
</protein>
<dbReference type="Proteomes" id="UP000267081">
    <property type="component" value="Unassembled WGS sequence"/>
</dbReference>
<gene>
    <name evidence="2" type="ORF">EIY87_34080</name>
</gene>
<evidence type="ECO:0000313" key="2">
    <source>
        <dbReference type="EMBL" id="RSD11786.1"/>
    </source>
</evidence>
<feature type="transmembrane region" description="Helical" evidence="1">
    <location>
        <begin position="201"/>
        <end position="221"/>
    </location>
</feature>
<organism evidence="2 3">
    <name type="scientific">Amycolatopsis eburnea</name>
    <dbReference type="NCBI Taxonomy" id="2267691"/>
    <lineage>
        <taxon>Bacteria</taxon>
        <taxon>Bacillati</taxon>
        <taxon>Actinomycetota</taxon>
        <taxon>Actinomycetes</taxon>
        <taxon>Pseudonocardiales</taxon>
        <taxon>Pseudonocardiaceae</taxon>
        <taxon>Amycolatopsis</taxon>
    </lineage>
</organism>
<name>A0A3R9EMT0_9PSEU</name>
<reference evidence="2 3" key="1">
    <citation type="submission" date="2018-12" db="EMBL/GenBank/DDBJ databases">
        <title>Amycolatopsis eburnea sp. nov. actinomycete associate with arbuscular mycorrhiza fungal spore.</title>
        <authorList>
            <person name="Lumyong S."/>
            <person name="Chaiya L."/>
        </authorList>
    </citation>
    <scope>NUCLEOTIDE SEQUENCE [LARGE SCALE GENOMIC DNA]</scope>
    <source>
        <strain evidence="2 3">GLM-1</strain>
    </source>
</reference>
<feature type="transmembrane region" description="Helical" evidence="1">
    <location>
        <begin position="227"/>
        <end position="250"/>
    </location>
</feature>
<evidence type="ECO:0000256" key="1">
    <source>
        <dbReference type="SAM" id="Phobius"/>
    </source>
</evidence>
<accession>A0A3R9EMT0</accession>
<keyword evidence="3" id="KW-1185">Reference proteome</keyword>
<keyword evidence="1" id="KW-1133">Transmembrane helix</keyword>
<proteinExistence type="predicted"/>
<feature type="transmembrane region" description="Helical" evidence="1">
    <location>
        <begin position="63"/>
        <end position="86"/>
    </location>
</feature>
<dbReference type="EMBL" id="RSEC01000059">
    <property type="protein sequence ID" value="RSD11786.1"/>
    <property type="molecule type" value="Genomic_DNA"/>
</dbReference>
<keyword evidence="1" id="KW-0812">Transmembrane</keyword>
<evidence type="ECO:0000313" key="3">
    <source>
        <dbReference type="Proteomes" id="UP000267081"/>
    </source>
</evidence>
<keyword evidence="1" id="KW-0472">Membrane</keyword>
<dbReference type="OrthoDB" id="3678714at2"/>
<comment type="caution">
    <text evidence="2">The sequence shown here is derived from an EMBL/GenBank/DDBJ whole genome shotgun (WGS) entry which is preliminary data.</text>
</comment>
<feature type="transmembrane region" description="Helical" evidence="1">
    <location>
        <begin position="38"/>
        <end position="57"/>
    </location>
</feature>
<dbReference type="RefSeq" id="WP_125314011.1">
    <property type="nucleotide sequence ID" value="NZ_RSEC01000059.1"/>
</dbReference>
<dbReference type="AlphaFoldDB" id="A0A3R9EMT0"/>